<dbReference type="Pfam" id="PF14559">
    <property type="entry name" value="TPR_19"/>
    <property type="match status" value="1"/>
</dbReference>
<proteinExistence type="predicted"/>
<feature type="transmembrane region" description="Helical" evidence="3">
    <location>
        <begin position="71"/>
        <end position="92"/>
    </location>
</feature>
<dbReference type="InterPro" id="IPR011990">
    <property type="entry name" value="TPR-like_helical_dom_sf"/>
</dbReference>
<evidence type="ECO:0000256" key="3">
    <source>
        <dbReference type="SAM" id="Phobius"/>
    </source>
</evidence>
<dbReference type="GO" id="GO:0035269">
    <property type="term" value="P:protein O-linked glycosylation via mannose"/>
    <property type="evidence" value="ECO:0007669"/>
    <property type="project" value="TreeGrafter"/>
</dbReference>
<dbReference type="PROSITE" id="PS50005">
    <property type="entry name" value="TPR"/>
    <property type="match status" value="2"/>
</dbReference>
<feature type="transmembrane region" description="Helical" evidence="3">
    <location>
        <begin position="177"/>
        <end position="197"/>
    </location>
</feature>
<feature type="repeat" description="TPR" evidence="1">
    <location>
        <begin position="567"/>
        <end position="600"/>
    </location>
</feature>
<sequence>MTQKKSSKNQKAPLAPHRSNGKTTGFSGVVSGGAIARNLGAVSAAAGFEGKANLLGRLGAVLLRYGRITQIVLAAIAVLLTYGHTLDVPFYLDDFSNIEENPSIYQWDGTLKSLWGFGKLRTMAYLTLGINYKLHAFQVAGYHVVNIAIHLITGLLVMALVRSLAKSPVLKDRADGTLVFWASTLAGILFLVHPLHIQAVTYIVQRMASLAALFYVGSLVGYVEGRTASTHLKQVLWFSFCALFAAFAFITKQNTATLPVAITLVEIVFFGHSRKKLLLIGLGGVGAIFGVWVVFSFILDYNPFSLEVMEKMTQETSAISRISYFATQTRVLWLYLKHFLWPTQLLMDYQSYPISQDFWEGIVPFALLGHLLLAGVGFFSIERQPMLAFGIFFYYVAHAVESSFIPITDVVFEHRAYLPDVGLCCLAGWALGIGSQKPVGWLRPGWVRGTSIALLVVLGILCFERNQVWRDPVALWQDNANKLPSNRRAWEILGKYLVLAGRYEESLAASGKSAIVTKEENGVTQYTYSHEALLNLIVANIKLKRFDMAKKLVADGLKSGMSPLNRSKLLTNYANIFYQEGNLSEAEKLYKEAIDVFPAGLPPRINLGAIYAGTGRYDEAEQIWKEAAQIDPNNLSVLQNMKLLKEIRSK</sequence>
<dbReference type="SUPFAM" id="SSF48452">
    <property type="entry name" value="TPR-like"/>
    <property type="match status" value="1"/>
</dbReference>
<evidence type="ECO:0000313" key="4">
    <source>
        <dbReference type="EMBL" id="HGU31911.1"/>
    </source>
</evidence>
<feature type="transmembrane region" description="Helical" evidence="3">
    <location>
        <begin position="203"/>
        <end position="223"/>
    </location>
</feature>
<keyword evidence="3" id="KW-0812">Transmembrane</keyword>
<comment type="caution">
    <text evidence="4">The sequence shown here is derived from an EMBL/GenBank/DDBJ whole genome shotgun (WGS) entry which is preliminary data.</text>
</comment>
<feature type="transmembrane region" description="Helical" evidence="3">
    <location>
        <begin position="256"/>
        <end position="272"/>
    </location>
</feature>
<dbReference type="InterPro" id="IPR052384">
    <property type="entry name" value="TMTC_O-mannosyltransferase"/>
</dbReference>
<feature type="transmembrane region" description="Helical" evidence="3">
    <location>
        <begin position="277"/>
        <end position="298"/>
    </location>
</feature>
<keyword evidence="3" id="KW-1133">Transmembrane helix</keyword>
<name>A0A7C4RQ51_9BACT</name>
<dbReference type="Gene3D" id="1.25.40.10">
    <property type="entry name" value="Tetratricopeptide repeat domain"/>
    <property type="match status" value="1"/>
</dbReference>
<reference evidence="4" key="1">
    <citation type="journal article" date="2020" name="mSystems">
        <title>Genome- and Community-Level Interaction Insights into Carbon Utilization and Element Cycling Functions of Hydrothermarchaeota in Hydrothermal Sediment.</title>
        <authorList>
            <person name="Zhou Z."/>
            <person name="Liu Y."/>
            <person name="Xu W."/>
            <person name="Pan J."/>
            <person name="Luo Z.H."/>
            <person name="Li M."/>
        </authorList>
    </citation>
    <scope>NUCLEOTIDE SEQUENCE [LARGE SCALE GENOMIC DNA]</scope>
    <source>
        <strain evidence="4">SpSt-477</strain>
    </source>
</reference>
<dbReference type="EMBL" id="DSUH01000073">
    <property type="protein sequence ID" value="HGU31911.1"/>
    <property type="molecule type" value="Genomic_DNA"/>
</dbReference>
<feature type="transmembrane region" description="Helical" evidence="3">
    <location>
        <begin position="387"/>
        <end position="405"/>
    </location>
</feature>
<accession>A0A7C4RQ51</accession>
<evidence type="ECO:0000256" key="2">
    <source>
        <dbReference type="SAM" id="MobiDB-lite"/>
    </source>
</evidence>
<feature type="transmembrane region" description="Helical" evidence="3">
    <location>
        <begin position="235"/>
        <end position="250"/>
    </location>
</feature>
<gene>
    <name evidence="4" type="ORF">ENS29_03530</name>
</gene>
<feature type="transmembrane region" description="Helical" evidence="3">
    <location>
        <begin position="357"/>
        <end position="381"/>
    </location>
</feature>
<keyword evidence="3" id="KW-0472">Membrane</keyword>
<feature type="region of interest" description="Disordered" evidence="2">
    <location>
        <begin position="1"/>
        <end position="25"/>
    </location>
</feature>
<dbReference type="PANTHER" id="PTHR44216:SF3">
    <property type="entry name" value="PROTEIN O-MANNOSYL-TRANSFERASE TMTC2"/>
    <property type="match status" value="1"/>
</dbReference>
<feature type="transmembrane region" description="Helical" evidence="3">
    <location>
        <begin position="446"/>
        <end position="463"/>
    </location>
</feature>
<evidence type="ECO:0000256" key="1">
    <source>
        <dbReference type="PROSITE-ProRule" id="PRU00339"/>
    </source>
</evidence>
<keyword evidence="1" id="KW-0802">TPR repeat</keyword>
<dbReference type="PANTHER" id="PTHR44216">
    <property type="entry name" value="PROTEIN O-MANNOSYL-TRANSFERASE TMTC2"/>
    <property type="match status" value="1"/>
</dbReference>
<organism evidence="4">
    <name type="scientific">Desulfatirhabdium butyrativorans</name>
    <dbReference type="NCBI Taxonomy" id="340467"/>
    <lineage>
        <taxon>Bacteria</taxon>
        <taxon>Pseudomonadati</taxon>
        <taxon>Thermodesulfobacteriota</taxon>
        <taxon>Desulfobacteria</taxon>
        <taxon>Desulfobacterales</taxon>
        <taxon>Desulfatirhabdiaceae</taxon>
        <taxon>Desulfatirhabdium</taxon>
    </lineage>
</organism>
<dbReference type="InterPro" id="IPR019734">
    <property type="entry name" value="TPR_rpt"/>
</dbReference>
<dbReference type="AlphaFoldDB" id="A0A7C4RQ51"/>
<feature type="repeat" description="TPR" evidence="1">
    <location>
        <begin position="601"/>
        <end position="634"/>
    </location>
</feature>
<dbReference type="SMART" id="SM00028">
    <property type="entry name" value="TPR"/>
    <property type="match status" value="2"/>
</dbReference>
<feature type="transmembrane region" description="Helical" evidence="3">
    <location>
        <begin position="147"/>
        <end position="165"/>
    </location>
</feature>
<dbReference type="GO" id="GO:0000030">
    <property type="term" value="F:mannosyltransferase activity"/>
    <property type="evidence" value="ECO:0007669"/>
    <property type="project" value="TreeGrafter"/>
</dbReference>
<protein>
    <submittedName>
        <fullName evidence="4">Tetratricopeptide repeat protein</fullName>
    </submittedName>
</protein>